<evidence type="ECO:0000313" key="6">
    <source>
        <dbReference type="EMBL" id="MDB6370913.1"/>
    </source>
</evidence>
<dbReference type="Gene3D" id="3.40.190.10">
    <property type="entry name" value="Periplasmic binding protein-like II"/>
    <property type="match status" value="2"/>
</dbReference>
<keyword evidence="2" id="KW-0805">Transcription regulation</keyword>
<gene>
    <name evidence="6" type="ORF">PH362_02760</name>
</gene>
<dbReference type="GO" id="GO:0003700">
    <property type="term" value="F:DNA-binding transcription factor activity"/>
    <property type="evidence" value="ECO:0007669"/>
    <property type="project" value="InterPro"/>
</dbReference>
<dbReference type="FunFam" id="1.10.10.10:FF:000001">
    <property type="entry name" value="LysR family transcriptional regulator"/>
    <property type="match status" value="1"/>
</dbReference>
<dbReference type="PRINTS" id="PR00039">
    <property type="entry name" value="HTHLYSR"/>
</dbReference>
<dbReference type="PANTHER" id="PTHR30346">
    <property type="entry name" value="TRANSCRIPTIONAL DUAL REGULATOR HCAR-RELATED"/>
    <property type="match status" value="1"/>
</dbReference>
<dbReference type="InterPro" id="IPR005119">
    <property type="entry name" value="LysR_subst-bd"/>
</dbReference>
<comment type="caution">
    <text evidence="6">The sequence shown here is derived from an EMBL/GenBank/DDBJ whole genome shotgun (WGS) entry which is preliminary data.</text>
</comment>
<dbReference type="GO" id="GO:0003677">
    <property type="term" value="F:DNA binding"/>
    <property type="evidence" value="ECO:0007669"/>
    <property type="project" value="UniProtKB-KW"/>
</dbReference>
<keyword evidence="4" id="KW-0804">Transcription</keyword>
<dbReference type="SUPFAM" id="SSF46785">
    <property type="entry name" value="Winged helix' DNA-binding domain"/>
    <property type="match status" value="1"/>
</dbReference>
<evidence type="ECO:0000256" key="4">
    <source>
        <dbReference type="ARBA" id="ARBA00023163"/>
    </source>
</evidence>
<dbReference type="SUPFAM" id="SSF53850">
    <property type="entry name" value="Periplasmic binding protein-like II"/>
    <property type="match status" value="1"/>
</dbReference>
<organism evidence="6 7">
    <name type="scientific">Photorhabdus bodei</name>
    <dbReference type="NCBI Taxonomy" id="2029681"/>
    <lineage>
        <taxon>Bacteria</taxon>
        <taxon>Pseudomonadati</taxon>
        <taxon>Pseudomonadota</taxon>
        <taxon>Gammaproteobacteria</taxon>
        <taxon>Enterobacterales</taxon>
        <taxon>Morganellaceae</taxon>
        <taxon>Photorhabdus</taxon>
    </lineage>
</organism>
<accession>A0AAW6BDD1</accession>
<protein>
    <submittedName>
        <fullName evidence="6">LysR family transcriptional regulator</fullName>
    </submittedName>
</protein>
<dbReference type="InterPro" id="IPR036390">
    <property type="entry name" value="WH_DNA-bd_sf"/>
</dbReference>
<dbReference type="EMBL" id="JAQMFO010000002">
    <property type="protein sequence ID" value="MDB6370913.1"/>
    <property type="molecule type" value="Genomic_DNA"/>
</dbReference>
<dbReference type="PANTHER" id="PTHR30346:SF0">
    <property type="entry name" value="HCA OPERON TRANSCRIPTIONAL ACTIVATOR HCAR"/>
    <property type="match status" value="1"/>
</dbReference>
<comment type="similarity">
    <text evidence="1">Belongs to the LysR transcriptional regulatory family.</text>
</comment>
<dbReference type="InterPro" id="IPR036388">
    <property type="entry name" value="WH-like_DNA-bd_sf"/>
</dbReference>
<evidence type="ECO:0000259" key="5">
    <source>
        <dbReference type="PROSITE" id="PS50931"/>
    </source>
</evidence>
<feature type="domain" description="HTH lysR-type" evidence="5">
    <location>
        <begin position="1"/>
        <end position="58"/>
    </location>
</feature>
<dbReference type="Proteomes" id="UP001212996">
    <property type="component" value="Unassembled WGS sequence"/>
</dbReference>
<dbReference type="Gene3D" id="1.10.10.10">
    <property type="entry name" value="Winged helix-like DNA-binding domain superfamily/Winged helix DNA-binding domain"/>
    <property type="match status" value="1"/>
</dbReference>
<evidence type="ECO:0000256" key="2">
    <source>
        <dbReference type="ARBA" id="ARBA00023015"/>
    </source>
</evidence>
<dbReference type="PROSITE" id="PS50931">
    <property type="entry name" value="HTH_LYSR"/>
    <property type="match status" value="1"/>
</dbReference>
<evidence type="ECO:0000256" key="1">
    <source>
        <dbReference type="ARBA" id="ARBA00009437"/>
    </source>
</evidence>
<keyword evidence="3" id="KW-0238">DNA-binding</keyword>
<dbReference type="Pfam" id="PF00126">
    <property type="entry name" value="HTH_1"/>
    <property type="match status" value="1"/>
</dbReference>
<dbReference type="CDD" id="cd08414">
    <property type="entry name" value="PBP2_LTTR_aromatics_like"/>
    <property type="match status" value="1"/>
</dbReference>
<dbReference type="InterPro" id="IPR000847">
    <property type="entry name" value="LysR_HTH_N"/>
</dbReference>
<evidence type="ECO:0000313" key="7">
    <source>
        <dbReference type="Proteomes" id="UP001212996"/>
    </source>
</evidence>
<proteinExistence type="inferred from homology"/>
<reference evidence="6" key="1">
    <citation type="submission" date="2023-01" db="EMBL/GenBank/DDBJ databases">
        <title>Genome sequencing of Photorhabdus bodei 09-20.</title>
        <authorList>
            <person name="Kalindamar S."/>
            <person name="Kumru S."/>
        </authorList>
    </citation>
    <scope>NUCLEOTIDE SEQUENCE</scope>
    <source>
        <strain evidence="6">09-20</strain>
    </source>
</reference>
<name>A0AAW6BDD1_9GAMM</name>
<dbReference type="AlphaFoldDB" id="A0AAW6BDD1"/>
<dbReference type="Pfam" id="PF03466">
    <property type="entry name" value="LysR_substrate"/>
    <property type="match status" value="1"/>
</dbReference>
<sequence length="299" mass="33489">MKLRHLQCFIVVAEELHFARAAERLHIEQSPLSRIIKKLEDDLGTMLFVRTTRNTRLTRAGEILLEQTPRIFSVLGQVRDSVKAVAAGFHSQLRIALSDGVTPSKLAELLAKCREDEPETDIRLHEVPLAQHMNGLRDNLFDVGFAQSTIVRDGIIAIPAWYDSLVAVIPARHPLLAYKELQLNEFLRYSLIVCGQETHEGFLKQVLSIFQNAKLVPYISEKVASFDLLLTLVAAGYGIGVAGESQINLARHGDGDVAIRPFAGGIPKLVTYMLRLDSPLTEELVRFKERVGNLYHNVY</sequence>
<evidence type="ECO:0000256" key="3">
    <source>
        <dbReference type="ARBA" id="ARBA00023125"/>
    </source>
</evidence>
<dbReference type="GO" id="GO:0032993">
    <property type="term" value="C:protein-DNA complex"/>
    <property type="evidence" value="ECO:0007669"/>
    <property type="project" value="TreeGrafter"/>
</dbReference>
<dbReference type="RefSeq" id="WP_113041090.1">
    <property type="nucleotide sequence ID" value="NZ_CAWQKC010000255.1"/>
</dbReference>